<dbReference type="AlphaFoldDB" id="A0A2A2AR87"/>
<dbReference type="Proteomes" id="UP000218439">
    <property type="component" value="Unassembled WGS sequence"/>
</dbReference>
<dbReference type="EMBL" id="NSJE01000035">
    <property type="protein sequence ID" value="PAT40356.1"/>
    <property type="molecule type" value="Genomic_DNA"/>
</dbReference>
<sequence length="107" mass="12045">MEKSVNKLAEQLKLCARMRLIYIVCLHSTILTALTVAMLNVTAKVYYPLIFLIIASGPALYPIMGGCVELIFASVIFSILFLARKKILKSRVLLFFQDYFGVFGVFC</sequence>
<reference evidence="2 3" key="1">
    <citation type="submission" date="2017-08" db="EMBL/GenBank/DDBJ databases">
        <title>WGS of Clinical strains of the CDC Group NO-1 linked to zoonotic infections in humans.</title>
        <authorList>
            <person name="Bernier A.-M."/>
            <person name="Bernard K."/>
        </authorList>
    </citation>
    <scope>NUCLEOTIDE SEQUENCE [LARGE SCALE GENOMIC DNA]</scope>
    <source>
        <strain evidence="2 3">NML120219</strain>
    </source>
</reference>
<comment type="caution">
    <text evidence="2">The sequence shown here is derived from an EMBL/GenBank/DDBJ whole genome shotgun (WGS) entry which is preliminary data.</text>
</comment>
<organism evidence="2 3">
    <name type="scientific">Vandammella animalimorsus</name>
    <dbReference type="NCBI Taxonomy" id="2029117"/>
    <lineage>
        <taxon>Bacteria</taxon>
        <taxon>Pseudomonadati</taxon>
        <taxon>Pseudomonadota</taxon>
        <taxon>Betaproteobacteria</taxon>
        <taxon>Burkholderiales</taxon>
        <taxon>Comamonadaceae</taxon>
        <taxon>Vandammella</taxon>
    </lineage>
</organism>
<keyword evidence="1" id="KW-0472">Membrane</keyword>
<protein>
    <submittedName>
        <fullName evidence="2">Uncharacterized protein</fullName>
    </submittedName>
</protein>
<keyword evidence="1" id="KW-0812">Transmembrane</keyword>
<gene>
    <name evidence="2" type="ORF">CK621_14080</name>
</gene>
<accession>A0A2A2AR87</accession>
<evidence type="ECO:0000256" key="1">
    <source>
        <dbReference type="SAM" id="Phobius"/>
    </source>
</evidence>
<feature type="transmembrane region" description="Helical" evidence="1">
    <location>
        <begin position="59"/>
        <end position="83"/>
    </location>
</feature>
<feature type="transmembrane region" description="Helical" evidence="1">
    <location>
        <begin position="20"/>
        <end position="39"/>
    </location>
</feature>
<name>A0A2A2AR87_9BURK</name>
<proteinExistence type="predicted"/>
<evidence type="ECO:0000313" key="3">
    <source>
        <dbReference type="Proteomes" id="UP000218439"/>
    </source>
</evidence>
<evidence type="ECO:0000313" key="2">
    <source>
        <dbReference type="EMBL" id="PAT40356.1"/>
    </source>
</evidence>
<keyword evidence="1" id="KW-1133">Transmembrane helix</keyword>